<reference evidence="1" key="1">
    <citation type="submission" date="2021-06" db="EMBL/GenBank/DDBJ databases">
        <authorList>
            <person name="Kallberg Y."/>
            <person name="Tangrot J."/>
            <person name="Rosling A."/>
        </authorList>
    </citation>
    <scope>NUCLEOTIDE SEQUENCE</scope>
    <source>
        <strain evidence="1">MA461A</strain>
    </source>
</reference>
<feature type="non-terminal residue" evidence="1">
    <location>
        <position position="59"/>
    </location>
</feature>
<proteinExistence type="predicted"/>
<accession>A0ACA9R1K6</accession>
<protein>
    <submittedName>
        <fullName evidence="1">7517_t:CDS:1</fullName>
    </submittedName>
</protein>
<evidence type="ECO:0000313" key="2">
    <source>
        <dbReference type="Proteomes" id="UP000789920"/>
    </source>
</evidence>
<keyword evidence="2" id="KW-1185">Reference proteome</keyword>
<feature type="non-terminal residue" evidence="1">
    <location>
        <position position="1"/>
    </location>
</feature>
<sequence>NEDKPMETQLGLTPTIAYSDVTDNNSRYSIGERSVKDFINRLRLFRSISNHHNIIPFCE</sequence>
<name>A0ACA9R1K6_9GLOM</name>
<organism evidence="1 2">
    <name type="scientific">Racocetra persica</name>
    <dbReference type="NCBI Taxonomy" id="160502"/>
    <lineage>
        <taxon>Eukaryota</taxon>
        <taxon>Fungi</taxon>
        <taxon>Fungi incertae sedis</taxon>
        <taxon>Mucoromycota</taxon>
        <taxon>Glomeromycotina</taxon>
        <taxon>Glomeromycetes</taxon>
        <taxon>Diversisporales</taxon>
        <taxon>Gigasporaceae</taxon>
        <taxon>Racocetra</taxon>
    </lineage>
</organism>
<dbReference type="EMBL" id="CAJVQC010041342">
    <property type="protein sequence ID" value="CAG8772745.1"/>
    <property type="molecule type" value="Genomic_DNA"/>
</dbReference>
<comment type="caution">
    <text evidence="1">The sequence shown here is derived from an EMBL/GenBank/DDBJ whole genome shotgun (WGS) entry which is preliminary data.</text>
</comment>
<gene>
    <name evidence="1" type="ORF">RPERSI_LOCUS16605</name>
</gene>
<dbReference type="Proteomes" id="UP000789920">
    <property type="component" value="Unassembled WGS sequence"/>
</dbReference>
<evidence type="ECO:0000313" key="1">
    <source>
        <dbReference type="EMBL" id="CAG8772745.1"/>
    </source>
</evidence>